<dbReference type="InterPro" id="IPR006311">
    <property type="entry name" value="TAT_signal"/>
</dbReference>
<organism evidence="6 7">
    <name type="scientific">Pararhodobacter aggregans</name>
    <dbReference type="NCBI Taxonomy" id="404875"/>
    <lineage>
        <taxon>Bacteria</taxon>
        <taxon>Pseudomonadati</taxon>
        <taxon>Pseudomonadota</taxon>
        <taxon>Alphaproteobacteria</taxon>
        <taxon>Rhodobacterales</taxon>
        <taxon>Paracoccaceae</taxon>
        <taxon>Pararhodobacter</taxon>
    </lineage>
</organism>
<dbReference type="GO" id="GO:0003824">
    <property type="term" value="F:catalytic activity"/>
    <property type="evidence" value="ECO:0007669"/>
    <property type="project" value="InterPro"/>
</dbReference>
<protein>
    <submittedName>
        <fullName evidence="6">Glucan biosynthesis protein D</fullName>
    </submittedName>
</protein>
<keyword evidence="4" id="KW-0574">Periplasm</keyword>
<dbReference type="SUPFAM" id="SSF81296">
    <property type="entry name" value="E set domains"/>
    <property type="match status" value="1"/>
</dbReference>
<dbReference type="PROSITE" id="PS51318">
    <property type="entry name" value="TAT"/>
    <property type="match status" value="1"/>
</dbReference>
<dbReference type="InterPro" id="IPR014438">
    <property type="entry name" value="Glucan_biosyn_MdoG/MdoD"/>
</dbReference>
<dbReference type="GO" id="GO:0030246">
    <property type="term" value="F:carbohydrate binding"/>
    <property type="evidence" value="ECO:0007669"/>
    <property type="project" value="InterPro"/>
</dbReference>
<dbReference type="Gene3D" id="2.60.40.10">
    <property type="entry name" value="Immunoglobulins"/>
    <property type="match status" value="1"/>
</dbReference>
<name>A0A2T7UP19_9RHOB</name>
<dbReference type="Proteomes" id="UP000244810">
    <property type="component" value="Unassembled WGS sequence"/>
</dbReference>
<dbReference type="PANTHER" id="PTHR30504:SF2">
    <property type="entry name" value="GLUCANS BIOSYNTHESIS PROTEIN G"/>
    <property type="match status" value="1"/>
</dbReference>
<dbReference type="GO" id="GO:0030288">
    <property type="term" value="C:outer membrane-bounded periplasmic space"/>
    <property type="evidence" value="ECO:0007669"/>
    <property type="project" value="TreeGrafter"/>
</dbReference>
<dbReference type="OrthoDB" id="9777817at2"/>
<reference evidence="6 7" key="1">
    <citation type="journal article" date="2011" name="Syst. Appl. Microbiol.">
        <title>Defluviimonas denitrificans gen. nov., sp. nov., and Pararhodobacter aggregans gen. nov., sp. nov., non-phototrophic Rhodobacteraceae from the biofilter of a marine aquaculture.</title>
        <authorList>
            <person name="Foesel B.U."/>
            <person name="Drake H.L."/>
            <person name="Schramm A."/>
        </authorList>
    </citation>
    <scope>NUCLEOTIDE SEQUENCE [LARGE SCALE GENOMIC DNA]</scope>
    <source>
        <strain evidence="6 7">D1-19</strain>
    </source>
</reference>
<dbReference type="SUPFAM" id="SSF74650">
    <property type="entry name" value="Galactose mutarotase-like"/>
    <property type="match status" value="1"/>
</dbReference>
<dbReference type="InterPro" id="IPR011013">
    <property type="entry name" value="Gal_mutarotase_sf_dom"/>
</dbReference>
<dbReference type="UniPathway" id="UPA00637"/>
<comment type="pathway">
    <text evidence="2">Glycan metabolism; osmoregulated periplasmic glucan (OPG) biosynthesis.</text>
</comment>
<dbReference type="AlphaFoldDB" id="A0A2T7UP19"/>
<comment type="similarity">
    <text evidence="3">Belongs to the OpgD/OpgG family.</text>
</comment>
<dbReference type="RefSeq" id="WP_107753479.1">
    <property type="nucleotide sequence ID" value="NZ_QDDR01000009.1"/>
</dbReference>
<dbReference type="InterPro" id="IPR014718">
    <property type="entry name" value="GH-type_carb-bd"/>
</dbReference>
<dbReference type="Gene3D" id="2.70.98.10">
    <property type="match status" value="1"/>
</dbReference>
<dbReference type="InterPro" id="IPR007444">
    <property type="entry name" value="Glucan_biosyn_MdoG_C"/>
</dbReference>
<evidence type="ECO:0000313" key="6">
    <source>
        <dbReference type="EMBL" id="PVE46442.1"/>
    </source>
</evidence>
<feature type="domain" description="Glucan biosynthesis periplasmic MdoG C-terminal" evidence="5">
    <location>
        <begin position="55"/>
        <end position="535"/>
    </location>
</feature>
<accession>A0A2T7UP19</accession>
<evidence type="ECO:0000256" key="1">
    <source>
        <dbReference type="ARBA" id="ARBA00004418"/>
    </source>
</evidence>
<comment type="subcellular location">
    <subcellularLocation>
        <location evidence="1">Periplasm</location>
    </subcellularLocation>
</comment>
<dbReference type="EMBL" id="QDDR01000009">
    <property type="protein sequence ID" value="PVE46442.1"/>
    <property type="molecule type" value="Genomic_DNA"/>
</dbReference>
<evidence type="ECO:0000256" key="3">
    <source>
        <dbReference type="ARBA" id="ARBA00009284"/>
    </source>
</evidence>
<dbReference type="InterPro" id="IPR013783">
    <property type="entry name" value="Ig-like_fold"/>
</dbReference>
<gene>
    <name evidence="6" type="ORF">DDE23_16435</name>
</gene>
<sequence>MSRPAPRVPVSSSLTRRRLFAALAGSVAAAALLPASRLRAEEAVEQPAEPAAEAFSFDLLTERMRQAAASAAPDPEQVEGFLAALDYDGYQRIQFRTDRTRWQDPGMQLRLQAFHLGWLFGEPVHVYEVVDGNARPMTFSTADFEYRGGLADQVPADAPMPGVAGFRLLTPLNRADLFDELVAFLGASYFRALGRGTLYGLSARGLAVNTALSGDEEFPRFTAFWLERPAPGEQSVTLCAALESRSVAGAYRFVIHPGENTEMEVTARLFLRRDVEQLGIAPLTSMFMFGGADPDATGDFRVSVHDSEYLVVNTRGGETLLRALNNPPRLASSYLTMTAPQSFGLIQRSRRFDDYLDAEAHYERRPSLMVEPLGDWGQGVVRLIEIPSTFEGNDNIVAYWVPSAPTRAGDALEVAYRLSWGLEPRGSGGTDVARVVRTRSGVAGVAGAEVAPDKRKFVIDFAGGLLGELIDPEEVDPDVSAVNGQVTEMVLSRVGDSETWRLVIEVQAPAGAVVELRARLSGFGRALTETWLYQWVRQ</sequence>
<evidence type="ECO:0000313" key="7">
    <source>
        <dbReference type="Proteomes" id="UP000244810"/>
    </source>
</evidence>
<evidence type="ECO:0000256" key="4">
    <source>
        <dbReference type="ARBA" id="ARBA00022764"/>
    </source>
</evidence>
<dbReference type="Pfam" id="PF04349">
    <property type="entry name" value="MdoG"/>
    <property type="match status" value="1"/>
</dbReference>
<dbReference type="InterPro" id="IPR014756">
    <property type="entry name" value="Ig_E-set"/>
</dbReference>
<keyword evidence="7" id="KW-1185">Reference proteome</keyword>
<comment type="caution">
    <text evidence="6">The sequence shown here is derived from an EMBL/GenBank/DDBJ whole genome shotgun (WGS) entry which is preliminary data.</text>
</comment>
<dbReference type="PANTHER" id="PTHR30504">
    <property type="entry name" value="GLUCANS BIOSYNTHESIS PROTEIN"/>
    <property type="match status" value="1"/>
</dbReference>
<proteinExistence type="inferred from homology"/>
<dbReference type="PIRSF" id="PIRSF006281">
    <property type="entry name" value="MdoG"/>
    <property type="match status" value="1"/>
</dbReference>
<dbReference type="GO" id="GO:0051274">
    <property type="term" value="P:beta-glucan biosynthetic process"/>
    <property type="evidence" value="ECO:0007669"/>
    <property type="project" value="TreeGrafter"/>
</dbReference>
<evidence type="ECO:0000259" key="5">
    <source>
        <dbReference type="Pfam" id="PF04349"/>
    </source>
</evidence>
<evidence type="ECO:0000256" key="2">
    <source>
        <dbReference type="ARBA" id="ARBA00005001"/>
    </source>
</evidence>